<keyword evidence="4" id="KW-1185">Reference proteome</keyword>
<dbReference type="EMBL" id="MU250526">
    <property type="protein sequence ID" value="KAG7450764.1"/>
    <property type="molecule type" value="Genomic_DNA"/>
</dbReference>
<gene>
    <name evidence="3" type="ORF">BT62DRAFT_928042</name>
</gene>
<dbReference type="Proteomes" id="UP000812287">
    <property type="component" value="Unassembled WGS sequence"/>
</dbReference>
<accession>A0A9P7W2E9</accession>
<dbReference type="RefSeq" id="XP_043044264.1">
    <property type="nucleotide sequence ID" value="XM_043185423.1"/>
</dbReference>
<organism evidence="3 4">
    <name type="scientific">Guyanagaster necrorhizus</name>
    <dbReference type="NCBI Taxonomy" id="856835"/>
    <lineage>
        <taxon>Eukaryota</taxon>
        <taxon>Fungi</taxon>
        <taxon>Dikarya</taxon>
        <taxon>Basidiomycota</taxon>
        <taxon>Agaricomycotina</taxon>
        <taxon>Agaricomycetes</taxon>
        <taxon>Agaricomycetidae</taxon>
        <taxon>Agaricales</taxon>
        <taxon>Marasmiineae</taxon>
        <taxon>Physalacriaceae</taxon>
        <taxon>Guyanagaster</taxon>
    </lineage>
</organism>
<feature type="region of interest" description="Disordered" evidence="1">
    <location>
        <begin position="213"/>
        <end position="235"/>
    </location>
</feature>
<sequence>MRRKFLFLLAWRFIFLCTFIHLVRLPSSMRPLLCSLSLTLFFSSAWATLVTVTVDDQNGDPTNTVLYTPQEAWAVNSPCNECDAQVNASKAYDETWHVGKFNNKSTSVLYASYSFFGSAVYVKCILALTAEHPTGRSDMTFFIDGIQAGTYSSEPDPSGQGYEYNVTVFAHEGLSSGSHNIQIQSGHMGDNTSLILLDSIIYSYDDDEQSTTSQSVAVPSLTSNSSGALNNATASSSATRRKTIEYVLGTLGGALVIGLTFYIYLRWRRKGTHILPITKDGPGFDGPSNQSQHLSGFARLRRHHHSYSFNPNLLVRKTVSKPVNVMTMYDPRHRPPPLHAEFLNTQDNGIVSPFPSGISSEDYNWLLSVQQWRRQTYEETADVVSPGLPDLSEELSSYYEDATESYRTKPPPRPRPPRRFTVMNG</sequence>
<keyword evidence="2" id="KW-0812">Transmembrane</keyword>
<dbReference type="AlphaFoldDB" id="A0A9P7W2E9"/>
<evidence type="ECO:0000256" key="2">
    <source>
        <dbReference type="SAM" id="Phobius"/>
    </source>
</evidence>
<comment type="caution">
    <text evidence="3">The sequence shown here is derived from an EMBL/GenBank/DDBJ whole genome shotgun (WGS) entry which is preliminary data.</text>
</comment>
<evidence type="ECO:0000256" key="1">
    <source>
        <dbReference type="SAM" id="MobiDB-lite"/>
    </source>
</evidence>
<dbReference type="Gene3D" id="2.60.120.260">
    <property type="entry name" value="Galactose-binding domain-like"/>
    <property type="match status" value="1"/>
</dbReference>
<protein>
    <submittedName>
        <fullName evidence="3">Uncharacterized protein</fullName>
    </submittedName>
</protein>
<proteinExistence type="predicted"/>
<keyword evidence="2" id="KW-0472">Membrane</keyword>
<reference evidence="3" key="1">
    <citation type="submission" date="2020-11" db="EMBL/GenBank/DDBJ databases">
        <title>Adaptations for nitrogen fixation in a non-lichenized fungal sporocarp promotes dispersal by wood-feeding termites.</title>
        <authorList>
            <consortium name="DOE Joint Genome Institute"/>
            <person name="Koch R.A."/>
            <person name="Yoon G."/>
            <person name="Arayal U."/>
            <person name="Lail K."/>
            <person name="Amirebrahimi M."/>
            <person name="Labutti K."/>
            <person name="Lipzen A."/>
            <person name="Riley R."/>
            <person name="Barry K."/>
            <person name="Henrissat B."/>
            <person name="Grigoriev I.V."/>
            <person name="Herr J.R."/>
            <person name="Aime M.C."/>
        </authorList>
    </citation>
    <scope>NUCLEOTIDE SEQUENCE</scope>
    <source>
        <strain evidence="3">MCA 3950</strain>
    </source>
</reference>
<dbReference type="GeneID" id="66107720"/>
<evidence type="ECO:0000313" key="4">
    <source>
        <dbReference type="Proteomes" id="UP000812287"/>
    </source>
</evidence>
<name>A0A9P7W2E9_9AGAR</name>
<evidence type="ECO:0000313" key="3">
    <source>
        <dbReference type="EMBL" id="KAG7450764.1"/>
    </source>
</evidence>
<dbReference type="OrthoDB" id="3245657at2759"/>
<feature type="transmembrane region" description="Helical" evidence="2">
    <location>
        <begin position="246"/>
        <end position="265"/>
    </location>
</feature>
<keyword evidence="2" id="KW-1133">Transmembrane helix</keyword>
<feature type="compositionally biased region" description="Low complexity" evidence="1">
    <location>
        <begin position="220"/>
        <end position="235"/>
    </location>
</feature>
<feature type="region of interest" description="Disordered" evidence="1">
    <location>
        <begin position="381"/>
        <end position="425"/>
    </location>
</feature>